<dbReference type="Gene3D" id="3.20.20.70">
    <property type="entry name" value="Aldolase class I"/>
    <property type="match status" value="1"/>
</dbReference>
<protein>
    <recommendedName>
        <fullName evidence="6">DUS-like FMN-binding domain-containing protein</fullName>
    </recommendedName>
</protein>
<dbReference type="EMBL" id="LAZR01043461">
    <property type="protein sequence ID" value="KKL07013.1"/>
    <property type="molecule type" value="Genomic_DNA"/>
</dbReference>
<dbReference type="InterPro" id="IPR018517">
    <property type="entry name" value="tRNA_hU_synthase_CS"/>
</dbReference>
<evidence type="ECO:0000256" key="5">
    <source>
        <dbReference type="ARBA" id="ARBA00023002"/>
    </source>
</evidence>
<dbReference type="PANTHER" id="PTHR11082:SF25">
    <property type="entry name" value="DUS-LIKE FMN-BINDING DOMAIN-CONTAINING PROTEIN"/>
    <property type="match status" value="1"/>
</dbReference>
<evidence type="ECO:0000313" key="7">
    <source>
        <dbReference type="EMBL" id="KKL07013.1"/>
    </source>
</evidence>
<dbReference type="GO" id="GO:0017150">
    <property type="term" value="F:tRNA dihydrouridine synthase activity"/>
    <property type="evidence" value="ECO:0007669"/>
    <property type="project" value="InterPro"/>
</dbReference>
<comment type="caution">
    <text evidence="7">The sequence shown here is derived from an EMBL/GenBank/DDBJ whole genome shotgun (WGS) entry which is preliminary data.</text>
</comment>
<comment type="cofactor">
    <cofactor evidence="1">
        <name>FMN</name>
        <dbReference type="ChEBI" id="CHEBI:58210"/>
    </cofactor>
</comment>
<sequence>KSLDYLESYNFDVIDINAGCPSRRAIKAKEGGYLMKNLEQMKILIENAVKYSSKPVSLKIRTGFEKPLNIEEMANIINNSGIDFLTIHARTVKSKFYGDAIDLETVKLLKEKCLIPIVGNGDIKDYLGAKHFIDYTNVDALMIGRESMGNPEIFNQIHEYLKHGKEIPFKNDVDKMKNFIQLYEECIDEYLTGFSHPQGNKEIEFIELKRNAIWLTKNIENSTTIRRSLSKVKNLKLLKSMLKEITG</sequence>
<evidence type="ECO:0000256" key="4">
    <source>
        <dbReference type="ARBA" id="ARBA00022694"/>
    </source>
</evidence>
<dbReference type="PROSITE" id="PS01136">
    <property type="entry name" value="UPF0034"/>
    <property type="match status" value="1"/>
</dbReference>
<dbReference type="Pfam" id="PF01207">
    <property type="entry name" value="Dus"/>
    <property type="match status" value="1"/>
</dbReference>
<evidence type="ECO:0000256" key="1">
    <source>
        <dbReference type="ARBA" id="ARBA00001917"/>
    </source>
</evidence>
<dbReference type="PANTHER" id="PTHR11082">
    <property type="entry name" value="TRNA-DIHYDROURIDINE SYNTHASE"/>
    <property type="match status" value="1"/>
</dbReference>
<dbReference type="SUPFAM" id="SSF51395">
    <property type="entry name" value="FMN-linked oxidoreductases"/>
    <property type="match status" value="1"/>
</dbReference>
<evidence type="ECO:0000256" key="2">
    <source>
        <dbReference type="ARBA" id="ARBA00022630"/>
    </source>
</evidence>
<dbReference type="AlphaFoldDB" id="A0A0F9D4K5"/>
<keyword evidence="4" id="KW-0819">tRNA processing</keyword>
<feature type="domain" description="DUS-like FMN-binding" evidence="6">
    <location>
        <begin position="9"/>
        <end position="237"/>
    </location>
</feature>
<evidence type="ECO:0000259" key="6">
    <source>
        <dbReference type="Pfam" id="PF01207"/>
    </source>
</evidence>
<dbReference type="InterPro" id="IPR013785">
    <property type="entry name" value="Aldolase_TIM"/>
</dbReference>
<keyword evidence="5" id="KW-0560">Oxidoreductase</keyword>
<keyword evidence="3" id="KW-0288">FMN</keyword>
<keyword evidence="2" id="KW-0285">Flavoprotein</keyword>
<proteinExistence type="predicted"/>
<accession>A0A0F9D4K5</accession>
<evidence type="ECO:0000256" key="3">
    <source>
        <dbReference type="ARBA" id="ARBA00022643"/>
    </source>
</evidence>
<organism evidence="7">
    <name type="scientific">marine sediment metagenome</name>
    <dbReference type="NCBI Taxonomy" id="412755"/>
    <lineage>
        <taxon>unclassified sequences</taxon>
        <taxon>metagenomes</taxon>
        <taxon>ecological metagenomes</taxon>
    </lineage>
</organism>
<reference evidence="7" key="1">
    <citation type="journal article" date="2015" name="Nature">
        <title>Complex archaea that bridge the gap between prokaryotes and eukaryotes.</title>
        <authorList>
            <person name="Spang A."/>
            <person name="Saw J.H."/>
            <person name="Jorgensen S.L."/>
            <person name="Zaremba-Niedzwiedzka K."/>
            <person name="Martijn J."/>
            <person name="Lind A.E."/>
            <person name="van Eijk R."/>
            <person name="Schleper C."/>
            <person name="Guy L."/>
            <person name="Ettema T.J."/>
        </authorList>
    </citation>
    <scope>NUCLEOTIDE SEQUENCE</scope>
</reference>
<dbReference type="InterPro" id="IPR035587">
    <property type="entry name" value="DUS-like_FMN-bd"/>
</dbReference>
<feature type="non-terminal residue" evidence="7">
    <location>
        <position position="1"/>
    </location>
</feature>
<dbReference type="CDD" id="cd02801">
    <property type="entry name" value="DUS_like_FMN"/>
    <property type="match status" value="1"/>
</dbReference>
<gene>
    <name evidence="7" type="ORF">LCGC14_2590260</name>
</gene>
<dbReference type="GO" id="GO:0050660">
    <property type="term" value="F:flavin adenine dinucleotide binding"/>
    <property type="evidence" value="ECO:0007669"/>
    <property type="project" value="InterPro"/>
</dbReference>
<name>A0A0F9D4K5_9ZZZZ</name>